<dbReference type="EMBL" id="QFZK01000006">
    <property type="protein sequence ID" value="RFO96706.1"/>
    <property type="molecule type" value="Genomic_DNA"/>
</dbReference>
<evidence type="ECO:0000313" key="1">
    <source>
        <dbReference type="EMBL" id="RFO96706.1"/>
    </source>
</evidence>
<evidence type="ECO:0000313" key="2">
    <source>
        <dbReference type="Proteomes" id="UP000260665"/>
    </source>
</evidence>
<keyword evidence="2" id="KW-1185">Reference proteome</keyword>
<comment type="caution">
    <text evidence="1">The sequence shown here is derived from an EMBL/GenBank/DDBJ whole genome shotgun (WGS) entry which is preliminary data.</text>
</comment>
<name>A0A3E1RBH6_9BURK</name>
<proteinExistence type="predicted"/>
<accession>A0A3E1RBH6</accession>
<organism evidence="1 2">
    <name type="scientific">Rhodoferax lacus</name>
    <dbReference type="NCBI Taxonomy" id="2184758"/>
    <lineage>
        <taxon>Bacteria</taxon>
        <taxon>Pseudomonadati</taxon>
        <taxon>Pseudomonadota</taxon>
        <taxon>Betaproteobacteria</taxon>
        <taxon>Burkholderiales</taxon>
        <taxon>Comamonadaceae</taxon>
        <taxon>Rhodoferax</taxon>
    </lineage>
</organism>
<gene>
    <name evidence="1" type="ORF">DIC66_11865</name>
</gene>
<dbReference type="Pfam" id="PF06980">
    <property type="entry name" value="DUF1302"/>
    <property type="match status" value="1"/>
</dbReference>
<sequence>MYARDISVYGASFSTVWAGTSVAGEISTRQNTPLAVPGDLIINSAVSNADNSNNTPYARGNSLHLNLSAIALLGGNALWDGASLVGEVAYNQLLDVTHRPAFGPTAPNPLNATHTDSATAIRMVFQPEFFQVLPNVDLQVPIGLGYGLSGRSSIVALSPEGGGDFSLGLNATINRSWKAALTMTHYFGEGGTAPSPTTNPKTATSASYKQIYADRDFIAFTLQTTF</sequence>
<reference evidence="1 2" key="1">
    <citation type="submission" date="2018-05" db="EMBL/GenBank/DDBJ databases">
        <title>Rhodoferax soyangensis sp.nov., isolated from an oligotrophic freshwater lake.</title>
        <authorList>
            <person name="Park M."/>
        </authorList>
    </citation>
    <scope>NUCLEOTIDE SEQUENCE [LARGE SCALE GENOMIC DNA]</scope>
    <source>
        <strain evidence="1 2">IMCC26218</strain>
    </source>
</reference>
<protein>
    <recommendedName>
        <fullName evidence="3">DUF1302 domain-containing protein</fullName>
    </recommendedName>
</protein>
<dbReference type="InterPro" id="IPR010727">
    <property type="entry name" value="DUF1302"/>
</dbReference>
<dbReference type="AlphaFoldDB" id="A0A3E1RBH6"/>
<evidence type="ECO:0008006" key="3">
    <source>
        <dbReference type="Google" id="ProtNLM"/>
    </source>
</evidence>
<dbReference type="Proteomes" id="UP000260665">
    <property type="component" value="Unassembled WGS sequence"/>
</dbReference>